<evidence type="ECO:0000256" key="4">
    <source>
        <dbReference type="ARBA" id="ARBA00022452"/>
    </source>
</evidence>
<accession>A0AAV6LPQ9</accession>
<dbReference type="InterPro" id="IPR023614">
    <property type="entry name" value="Porin_dom_sf"/>
</dbReference>
<dbReference type="Gene3D" id="2.40.160.10">
    <property type="entry name" value="Porin"/>
    <property type="match status" value="1"/>
</dbReference>
<dbReference type="PROSITE" id="PS50922">
    <property type="entry name" value="TLC"/>
    <property type="match status" value="1"/>
</dbReference>
<evidence type="ECO:0000256" key="7">
    <source>
        <dbReference type="ARBA" id="ARBA00022927"/>
    </source>
</evidence>
<dbReference type="InterPro" id="IPR037930">
    <property type="entry name" value="Tom40"/>
</dbReference>
<dbReference type="AlphaFoldDB" id="A0AAV6LPQ9"/>
<organism evidence="18 19">
    <name type="scientific">Rhododendron griersonianum</name>
    <dbReference type="NCBI Taxonomy" id="479676"/>
    <lineage>
        <taxon>Eukaryota</taxon>
        <taxon>Viridiplantae</taxon>
        <taxon>Streptophyta</taxon>
        <taxon>Embryophyta</taxon>
        <taxon>Tracheophyta</taxon>
        <taxon>Spermatophyta</taxon>
        <taxon>Magnoliopsida</taxon>
        <taxon>eudicotyledons</taxon>
        <taxon>Gunneridae</taxon>
        <taxon>Pentapetalae</taxon>
        <taxon>asterids</taxon>
        <taxon>Ericales</taxon>
        <taxon>Ericaceae</taxon>
        <taxon>Ericoideae</taxon>
        <taxon>Rhodoreae</taxon>
        <taxon>Rhododendron</taxon>
    </lineage>
</organism>
<dbReference type="GO" id="GO:0005741">
    <property type="term" value="C:mitochondrial outer membrane"/>
    <property type="evidence" value="ECO:0007669"/>
    <property type="project" value="UniProtKB-SubCell"/>
</dbReference>
<keyword evidence="9" id="KW-0007">Acetylation</keyword>
<comment type="subcellular location">
    <subcellularLocation>
        <location evidence="1">Mitochondrion outer membrane</location>
        <topology evidence="1">Multi-pass membrane protein</topology>
    </subcellularLocation>
</comment>
<evidence type="ECO:0000256" key="16">
    <source>
        <dbReference type="SAM" id="Phobius"/>
    </source>
</evidence>
<feature type="transmembrane region" description="Helical" evidence="16">
    <location>
        <begin position="417"/>
        <end position="442"/>
    </location>
</feature>
<keyword evidence="10" id="KW-0406">Ion transport</keyword>
<evidence type="ECO:0000256" key="6">
    <source>
        <dbReference type="ARBA" id="ARBA00022787"/>
    </source>
</evidence>
<comment type="caution">
    <text evidence="18">The sequence shown here is derived from an EMBL/GenBank/DDBJ whole genome shotgun (WGS) entry which is preliminary data.</text>
</comment>
<keyword evidence="6" id="KW-1000">Mitochondrion outer membrane</keyword>
<keyword evidence="13 15" id="KW-0472">Membrane</keyword>
<dbReference type="CDD" id="cd07305">
    <property type="entry name" value="Porin3_Tom40"/>
    <property type="match status" value="1"/>
</dbReference>
<evidence type="ECO:0000313" key="19">
    <source>
        <dbReference type="Proteomes" id="UP000823749"/>
    </source>
</evidence>
<keyword evidence="19" id="KW-1185">Reference proteome</keyword>
<comment type="similarity">
    <text evidence="2">Belongs to the Tom40 family.</text>
</comment>
<evidence type="ECO:0000256" key="12">
    <source>
        <dbReference type="ARBA" id="ARBA00023128"/>
    </source>
</evidence>
<dbReference type="Pfam" id="PF03798">
    <property type="entry name" value="TRAM_LAG1_CLN8"/>
    <property type="match status" value="1"/>
</dbReference>
<keyword evidence="8 16" id="KW-1133">Transmembrane helix</keyword>
<sequence>MATAVPPAATMPPAKPTVIQPEKVDYLNLPCPIPYEEIHREAMMSLKPEIFEGLRFDFTKGLNQKFSLSHSVLMGPTEVPSQSGEVIKIPTSHYEFGANFIDPKLMLFGRIMTDGRLNARVKCDLSENLILKANAQGKDYRTQFQLGNGALFGANYIQSVTPHLSLGGEVFWAGQYRKSGIGYAARFNTDKMVATGQVASTGVVALSYVQKVSEKVSLASDFTYNYLSKEAIASFGYDYILRQCRLRGKVDSNGCTSTFLEERLSMGLNFILSAELLMEIVMPSFPFDYESPGKEFDWLLSVFAGILMCRTVYKLTGIVSPLFFNGYAKLNDAERIEWNNRGFSTFHALVAAVVSLYLLLFSDLFDEGSHAELIVNRSCTLSDTTLGISLGYFLSDLAMIVWQFPALGGLEFVLHHGLSMFSIFLSLVSSQAQVYILMVLFTESTTPFINLRWYLDVAGQKNSKLYTINGVALFLMWRLGLACSDRRGCEDPFVHLLLLPHVYPFLSGKGSVSPRLLQLACSASHAGSDESVLVLENHQRFGENRLEGETP</sequence>
<evidence type="ECO:0000256" key="5">
    <source>
        <dbReference type="ARBA" id="ARBA00022692"/>
    </source>
</evidence>
<evidence type="ECO:0000256" key="13">
    <source>
        <dbReference type="ARBA" id="ARBA00023136"/>
    </source>
</evidence>
<keyword evidence="4" id="KW-1134">Transmembrane beta strand</keyword>
<evidence type="ECO:0000256" key="1">
    <source>
        <dbReference type="ARBA" id="ARBA00004374"/>
    </source>
</evidence>
<dbReference type="Pfam" id="PF01459">
    <property type="entry name" value="Porin_3"/>
    <property type="match status" value="1"/>
</dbReference>
<keyword evidence="3" id="KW-0813">Transport</keyword>
<feature type="transmembrane region" description="Helical" evidence="16">
    <location>
        <begin position="386"/>
        <end position="405"/>
    </location>
</feature>
<dbReference type="GO" id="GO:0015288">
    <property type="term" value="F:porin activity"/>
    <property type="evidence" value="ECO:0007669"/>
    <property type="project" value="UniProtKB-KW"/>
</dbReference>
<evidence type="ECO:0000313" key="18">
    <source>
        <dbReference type="EMBL" id="KAG5567133.1"/>
    </source>
</evidence>
<evidence type="ECO:0000256" key="9">
    <source>
        <dbReference type="ARBA" id="ARBA00022990"/>
    </source>
</evidence>
<evidence type="ECO:0000256" key="8">
    <source>
        <dbReference type="ARBA" id="ARBA00022989"/>
    </source>
</evidence>
<dbReference type="GO" id="GO:0008320">
    <property type="term" value="F:protein transmembrane transporter activity"/>
    <property type="evidence" value="ECO:0007669"/>
    <property type="project" value="InterPro"/>
</dbReference>
<name>A0AAV6LPQ9_9ERIC</name>
<dbReference type="GO" id="GO:0006811">
    <property type="term" value="P:monoatomic ion transport"/>
    <property type="evidence" value="ECO:0007669"/>
    <property type="project" value="UniProtKB-KW"/>
</dbReference>
<protein>
    <recommendedName>
        <fullName evidence="17">TLC domain-containing protein</fullName>
    </recommendedName>
</protein>
<dbReference type="EMBL" id="JACTNZ010000001">
    <property type="protein sequence ID" value="KAG5567133.1"/>
    <property type="molecule type" value="Genomic_DNA"/>
</dbReference>
<keyword evidence="12" id="KW-0496">Mitochondrion</keyword>
<evidence type="ECO:0000256" key="15">
    <source>
        <dbReference type="PROSITE-ProRule" id="PRU00205"/>
    </source>
</evidence>
<dbReference type="GO" id="GO:0046930">
    <property type="term" value="C:pore complex"/>
    <property type="evidence" value="ECO:0007669"/>
    <property type="project" value="UniProtKB-KW"/>
</dbReference>
<dbReference type="FunFam" id="2.40.160.10:FF:000010">
    <property type="entry name" value="Mitochondrial import receptor subunit TOM40-1"/>
    <property type="match status" value="1"/>
</dbReference>
<dbReference type="Proteomes" id="UP000823749">
    <property type="component" value="Chromosome 1"/>
</dbReference>
<dbReference type="InterPro" id="IPR006634">
    <property type="entry name" value="TLC-dom"/>
</dbReference>
<dbReference type="SMART" id="SM00724">
    <property type="entry name" value="TLC"/>
    <property type="match status" value="1"/>
</dbReference>
<keyword evidence="7" id="KW-0653">Protein transport</keyword>
<feature type="domain" description="TLC" evidence="17">
    <location>
        <begin position="333"/>
        <end position="517"/>
    </location>
</feature>
<gene>
    <name evidence="18" type="ORF">RHGRI_002636</name>
</gene>
<evidence type="ECO:0000256" key="11">
    <source>
        <dbReference type="ARBA" id="ARBA00023114"/>
    </source>
</evidence>
<keyword evidence="11" id="KW-0626">Porin</keyword>
<dbReference type="InterPro" id="IPR027246">
    <property type="entry name" value="Porin_Euk/Tom40"/>
</dbReference>
<evidence type="ECO:0000256" key="14">
    <source>
        <dbReference type="ARBA" id="ARBA00058612"/>
    </source>
</evidence>
<comment type="function">
    <text evidence="14">Central component of the receptor complex responsible for the recognition and translocation of cytosolically synthesized mitochondrial preproteins. Together with TOM22 functions as the transit peptide receptor at the surface of the mitochondrion outer membrane and facilitates the movement of preproteins into the translocation pore. Directly involved in the pore formation.</text>
</comment>
<feature type="transmembrane region" description="Helical" evidence="16">
    <location>
        <begin position="344"/>
        <end position="365"/>
    </location>
</feature>
<reference evidence="18" key="1">
    <citation type="submission" date="2020-08" db="EMBL/GenBank/DDBJ databases">
        <title>Plant Genome Project.</title>
        <authorList>
            <person name="Zhang R.-G."/>
        </authorList>
    </citation>
    <scope>NUCLEOTIDE SEQUENCE</scope>
    <source>
        <strain evidence="18">WSP0</strain>
        <tissue evidence="18">Leaf</tissue>
    </source>
</reference>
<proteinExistence type="inferred from homology"/>
<evidence type="ECO:0000256" key="10">
    <source>
        <dbReference type="ARBA" id="ARBA00023065"/>
    </source>
</evidence>
<evidence type="ECO:0000256" key="2">
    <source>
        <dbReference type="ARBA" id="ARBA00010510"/>
    </source>
</evidence>
<keyword evidence="5 15" id="KW-0812">Transmembrane</keyword>
<evidence type="ECO:0000256" key="3">
    <source>
        <dbReference type="ARBA" id="ARBA00022448"/>
    </source>
</evidence>
<dbReference type="GO" id="GO:0030150">
    <property type="term" value="P:protein import into mitochondrial matrix"/>
    <property type="evidence" value="ECO:0007669"/>
    <property type="project" value="InterPro"/>
</dbReference>
<dbReference type="PANTHER" id="PTHR10802">
    <property type="entry name" value="MITOCHONDRIAL IMPORT RECEPTOR SUBUNIT TOM40"/>
    <property type="match status" value="1"/>
</dbReference>
<evidence type="ECO:0000259" key="17">
    <source>
        <dbReference type="PROSITE" id="PS50922"/>
    </source>
</evidence>